<feature type="region of interest" description="Disordered" evidence="2">
    <location>
        <begin position="356"/>
        <end position="533"/>
    </location>
</feature>
<accession>A0A3D8SMV1</accession>
<protein>
    <submittedName>
        <fullName evidence="3">Uncharacterized protein</fullName>
    </submittedName>
</protein>
<feature type="region of interest" description="Disordered" evidence="2">
    <location>
        <begin position="262"/>
        <end position="344"/>
    </location>
</feature>
<feature type="compositionally biased region" description="Low complexity" evidence="2">
    <location>
        <begin position="304"/>
        <end position="319"/>
    </location>
</feature>
<feature type="compositionally biased region" description="Polar residues" evidence="2">
    <location>
        <begin position="483"/>
        <end position="493"/>
    </location>
</feature>
<name>A0A3D8SMV1_9HELO</name>
<evidence type="ECO:0000256" key="2">
    <source>
        <dbReference type="SAM" id="MobiDB-lite"/>
    </source>
</evidence>
<proteinExistence type="predicted"/>
<dbReference type="AlphaFoldDB" id="A0A3D8SMV1"/>
<feature type="compositionally biased region" description="Low complexity" evidence="2">
    <location>
        <begin position="453"/>
        <end position="468"/>
    </location>
</feature>
<reference evidence="3 4" key="1">
    <citation type="journal article" date="2018" name="IMA Fungus">
        <title>IMA Genome-F 9: Draft genome sequence of Annulohypoxylon stygium, Aspergillus mulundensis, Berkeleyomyces basicola (syn. Thielaviopsis basicola), Ceratocystis smalleyi, two Cercospora beticola strains, Coleophoma cylindrospora, Fusarium fracticaudum, Phialophora cf. hyalina, and Morchella septimelata.</title>
        <authorList>
            <person name="Wingfield B.D."/>
            <person name="Bills G.F."/>
            <person name="Dong Y."/>
            <person name="Huang W."/>
            <person name="Nel W.J."/>
            <person name="Swalarsk-Parry B.S."/>
            <person name="Vaghefi N."/>
            <person name="Wilken P.M."/>
            <person name="An Z."/>
            <person name="de Beer Z.W."/>
            <person name="De Vos L."/>
            <person name="Chen L."/>
            <person name="Duong T.A."/>
            <person name="Gao Y."/>
            <person name="Hammerbacher A."/>
            <person name="Kikkert J.R."/>
            <person name="Li Y."/>
            <person name="Li H."/>
            <person name="Li K."/>
            <person name="Li Q."/>
            <person name="Liu X."/>
            <person name="Ma X."/>
            <person name="Naidoo K."/>
            <person name="Pethybridge S.J."/>
            <person name="Sun J."/>
            <person name="Steenkamp E.T."/>
            <person name="van der Nest M.A."/>
            <person name="van Wyk S."/>
            <person name="Wingfield M.J."/>
            <person name="Xiong C."/>
            <person name="Yue Q."/>
            <person name="Zhang X."/>
        </authorList>
    </citation>
    <scope>NUCLEOTIDE SEQUENCE [LARGE SCALE GENOMIC DNA]</scope>
    <source>
        <strain evidence="3 4">BP5796</strain>
    </source>
</reference>
<feature type="compositionally biased region" description="Low complexity" evidence="2">
    <location>
        <begin position="356"/>
        <end position="373"/>
    </location>
</feature>
<feature type="coiled-coil region" evidence="1">
    <location>
        <begin position="86"/>
        <end position="127"/>
    </location>
</feature>
<feature type="region of interest" description="Disordered" evidence="2">
    <location>
        <begin position="178"/>
        <end position="224"/>
    </location>
</feature>
<keyword evidence="4" id="KW-1185">Reference proteome</keyword>
<gene>
    <name evidence="3" type="ORF">BP5796_03310</name>
</gene>
<dbReference type="OrthoDB" id="10360060at2759"/>
<comment type="caution">
    <text evidence="3">The sequence shown here is derived from an EMBL/GenBank/DDBJ whole genome shotgun (WGS) entry which is preliminary data.</text>
</comment>
<feature type="compositionally biased region" description="Polar residues" evidence="2">
    <location>
        <begin position="415"/>
        <end position="428"/>
    </location>
</feature>
<feature type="compositionally biased region" description="Polar residues" evidence="2">
    <location>
        <begin position="379"/>
        <end position="395"/>
    </location>
</feature>
<sequence length="533" mass="58442">MGRYHAWAGYMLQTELRNRGLPVTGLVETLRKTLEENDEQLARLGIDTTDPSQSRRARLVNDLRVLYQPMQNEADDELKKSTDRVKDEYGVKIKEHSKRLEKIKTEYEQMKVELDELKSECAKEIQKLTDAGVSKKKQLKDEEQSKKKGSDILRELNSISSRVYTYEDFALSARPIILPTPTPKAPPASSNGTNQPVRKNKTLRPAREREITPPERSMFLPTSPPKILSSTWKLSSNSTAIGQSQTQANDRKQPVSNLSKRFVSEGATPSNTPKAIRTPGHPLRDFPASKTGAKHGGTTPTIHSTTLSSASYSPPSSLARQSRVSPPSTAKLVKTPENLPSVKKEARAAATTLITSQLSTTSKTSSSPLSLSLDAPRGTPQTPAKPTKPRISSQPEKIAASGIITASPPARKGSHGNSETTSQPTIKSRANAFNFGPTAGTPRTPSPMRRTISTSSTASSLSKKFASANLDSSRQSPTPPCRRSQSGSHSQTRPQPPDPNTRYRSQTPRPRSRAASVISIPRIRKRAEYEEDK</sequence>
<evidence type="ECO:0000313" key="3">
    <source>
        <dbReference type="EMBL" id="RDW87616.1"/>
    </source>
</evidence>
<organism evidence="3 4">
    <name type="scientific">Coleophoma crateriformis</name>
    <dbReference type="NCBI Taxonomy" id="565419"/>
    <lineage>
        <taxon>Eukaryota</taxon>
        <taxon>Fungi</taxon>
        <taxon>Dikarya</taxon>
        <taxon>Ascomycota</taxon>
        <taxon>Pezizomycotina</taxon>
        <taxon>Leotiomycetes</taxon>
        <taxon>Helotiales</taxon>
        <taxon>Dermateaceae</taxon>
        <taxon>Coleophoma</taxon>
    </lineage>
</organism>
<evidence type="ECO:0000256" key="1">
    <source>
        <dbReference type="SAM" id="Coils"/>
    </source>
</evidence>
<keyword evidence="1" id="KW-0175">Coiled coil</keyword>
<evidence type="ECO:0000313" key="4">
    <source>
        <dbReference type="Proteomes" id="UP000256328"/>
    </source>
</evidence>
<dbReference type="Proteomes" id="UP000256328">
    <property type="component" value="Unassembled WGS sequence"/>
</dbReference>
<dbReference type="EMBL" id="PDLN01000004">
    <property type="protein sequence ID" value="RDW87616.1"/>
    <property type="molecule type" value="Genomic_DNA"/>
</dbReference>